<protein>
    <recommendedName>
        <fullName evidence="3">Sulfatase</fullName>
    </recommendedName>
</protein>
<name>A0A5C6CTS5_9BACT</name>
<dbReference type="PANTHER" id="PTHR43737:SF1">
    <property type="entry name" value="DUF1501 DOMAIN-CONTAINING PROTEIN"/>
    <property type="match status" value="1"/>
</dbReference>
<dbReference type="RefSeq" id="WP_146451039.1">
    <property type="nucleotide sequence ID" value="NZ_SJPS01000003.1"/>
</dbReference>
<gene>
    <name evidence="1" type="ORF">Pla144_26690</name>
</gene>
<evidence type="ECO:0008006" key="3">
    <source>
        <dbReference type="Google" id="ProtNLM"/>
    </source>
</evidence>
<proteinExistence type="predicted"/>
<dbReference type="Proteomes" id="UP000318437">
    <property type="component" value="Unassembled WGS sequence"/>
</dbReference>
<dbReference type="InterPro" id="IPR017850">
    <property type="entry name" value="Alkaline_phosphatase_core_sf"/>
</dbReference>
<dbReference type="Pfam" id="PF07394">
    <property type="entry name" value="DUF1501"/>
    <property type="match status" value="1"/>
</dbReference>
<keyword evidence="2" id="KW-1185">Reference proteome</keyword>
<dbReference type="InterPro" id="IPR010869">
    <property type="entry name" value="DUF1501"/>
</dbReference>
<dbReference type="EMBL" id="SJPS01000003">
    <property type="protein sequence ID" value="TWU27892.1"/>
    <property type="molecule type" value="Genomic_DNA"/>
</dbReference>
<dbReference type="Gene3D" id="3.40.720.10">
    <property type="entry name" value="Alkaline Phosphatase, subunit A"/>
    <property type="match status" value="1"/>
</dbReference>
<dbReference type="PANTHER" id="PTHR43737">
    <property type="entry name" value="BLL7424 PROTEIN"/>
    <property type="match status" value="1"/>
</dbReference>
<dbReference type="PROSITE" id="PS51318">
    <property type="entry name" value="TAT"/>
    <property type="match status" value="1"/>
</dbReference>
<evidence type="ECO:0000313" key="1">
    <source>
        <dbReference type="EMBL" id="TWU27892.1"/>
    </source>
</evidence>
<dbReference type="OrthoDB" id="127333at2"/>
<organism evidence="1 2">
    <name type="scientific">Bythopirellula polymerisocia</name>
    <dbReference type="NCBI Taxonomy" id="2528003"/>
    <lineage>
        <taxon>Bacteria</taxon>
        <taxon>Pseudomonadati</taxon>
        <taxon>Planctomycetota</taxon>
        <taxon>Planctomycetia</taxon>
        <taxon>Pirellulales</taxon>
        <taxon>Lacipirellulaceae</taxon>
        <taxon>Bythopirellula</taxon>
    </lineage>
</organism>
<dbReference type="SUPFAM" id="SSF53649">
    <property type="entry name" value="Alkaline phosphatase-like"/>
    <property type="match status" value="1"/>
</dbReference>
<comment type="caution">
    <text evidence="1">The sequence shown here is derived from an EMBL/GenBank/DDBJ whole genome shotgun (WGS) entry which is preliminary data.</text>
</comment>
<reference evidence="1 2" key="1">
    <citation type="submission" date="2019-02" db="EMBL/GenBank/DDBJ databases">
        <title>Deep-cultivation of Planctomycetes and their phenomic and genomic characterization uncovers novel biology.</title>
        <authorList>
            <person name="Wiegand S."/>
            <person name="Jogler M."/>
            <person name="Boedeker C."/>
            <person name="Pinto D."/>
            <person name="Vollmers J."/>
            <person name="Rivas-Marin E."/>
            <person name="Kohn T."/>
            <person name="Peeters S.H."/>
            <person name="Heuer A."/>
            <person name="Rast P."/>
            <person name="Oberbeckmann S."/>
            <person name="Bunk B."/>
            <person name="Jeske O."/>
            <person name="Meyerdierks A."/>
            <person name="Storesund J.E."/>
            <person name="Kallscheuer N."/>
            <person name="Luecker S."/>
            <person name="Lage O.M."/>
            <person name="Pohl T."/>
            <person name="Merkel B.J."/>
            <person name="Hornburger P."/>
            <person name="Mueller R.-W."/>
            <person name="Bruemmer F."/>
            <person name="Labrenz M."/>
            <person name="Spormann A.M."/>
            <person name="Op Den Camp H."/>
            <person name="Overmann J."/>
            <person name="Amann R."/>
            <person name="Jetten M.S.M."/>
            <person name="Mascher T."/>
            <person name="Medema M.H."/>
            <person name="Devos D.P."/>
            <person name="Kaster A.-K."/>
            <person name="Ovreas L."/>
            <person name="Rohde M."/>
            <person name="Galperin M.Y."/>
            <person name="Jogler C."/>
        </authorList>
    </citation>
    <scope>NUCLEOTIDE SEQUENCE [LARGE SCALE GENOMIC DNA]</scope>
    <source>
        <strain evidence="1 2">Pla144</strain>
    </source>
</reference>
<accession>A0A5C6CTS5</accession>
<evidence type="ECO:0000313" key="2">
    <source>
        <dbReference type="Proteomes" id="UP000318437"/>
    </source>
</evidence>
<dbReference type="AlphaFoldDB" id="A0A5C6CTS5"/>
<dbReference type="InterPro" id="IPR006311">
    <property type="entry name" value="TAT_signal"/>
</dbReference>
<sequence length="479" mass="53332">MDTLQQIKCSFNRRNFLGRAGFGLASAALSTLGNTPVSATQQSSSAFDFPNFAPTAKRVIYLFQSGGPSQIELFDHKPNLARLRATELPESIRQGQRITTMSSGQGGLPIVPSQFSFAQHGQNGTWVSELLPHTAKVVEDLCIVRSMHTDAINHDPAITFLQTGSQQPGRPSMGAWLAYGLGNDAEDLPAFVVLLSGREGQPLYDRLWSSGFLPSTYQGVKFRSVGDPVLYLSDPPGMDRSTRRGVLDGLAQLNEMQLAEYADEEIATRIDQYEMAFRMQTSVPELTDLSSEPQHVLDLYGPECQQPGTFAHNCLLARRMAERGVRFIELFQRGWDHHNKLPAELPRFCKSTDQAAAALITDLKQRGMLDETLVVWGGEFGRTVYCQGKLTPTDYGRDHHPRCFTMWMAGGGFRPGITYGETDDYSYNIVDKPVHVHDLHATMLHCLGIDHERLTFKYQGRRHRLTDVAGNVMHGLLKS</sequence>